<reference evidence="2" key="1">
    <citation type="journal article" date="2022" name="Proc. Natl. Acad. Sci. U.S.A.">
        <title>Life cycle and functional genomics of the unicellular red alga Galdieria for elucidating algal and plant evolution and industrial use.</title>
        <authorList>
            <person name="Hirooka S."/>
            <person name="Itabashi T."/>
            <person name="Ichinose T.M."/>
            <person name="Onuma R."/>
            <person name="Fujiwara T."/>
            <person name="Yamashita S."/>
            <person name="Jong L.W."/>
            <person name="Tomita R."/>
            <person name="Iwane A.H."/>
            <person name="Miyagishima S.Y."/>
        </authorList>
    </citation>
    <scope>NUCLEOTIDE SEQUENCE</scope>
    <source>
        <strain evidence="2">NBRC 102759</strain>
    </source>
</reference>
<feature type="compositionally biased region" description="Basic and acidic residues" evidence="1">
    <location>
        <begin position="58"/>
        <end position="82"/>
    </location>
</feature>
<name>A0A9C7PT39_9RHOD</name>
<reference evidence="2" key="2">
    <citation type="submission" date="2022-01" db="EMBL/GenBank/DDBJ databases">
        <authorList>
            <person name="Hirooka S."/>
            <person name="Miyagishima S.Y."/>
        </authorList>
    </citation>
    <scope>NUCLEOTIDE SEQUENCE</scope>
    <source>
        <strain evidence="2">NBRC 102759</strain>
    </source>
</reference>
<keyword evidence="3" id="KW-1185">Reference proteome</keyword>
<organism evidence="2 3">
    <name type="scientific">Galdieria partita</name>
    <dbReference type="NCBI Taxonomy" id="83374"/>
    <lineage>
        <taxon>Eukaryota</taxon>
        <taxon>Rhodophyta</taxon>
        <taxon>Bangiophyceae</taxon>
        <taxon>Galdieriales</taxon>
        <taxon>Galdieriaceae</taxon>
        <taxon>Galdieria</taxon>
    </lineage>
</organism>
<feature type="compositionally biased region" description="Basic and acidic residues" evidence="1">
    <location>
        <begin position="427"/>
        <end position="438"/>
    </location>
</feature>
<evidence type="ECO:0000313" key="2">
    <source>
        <dbReference type="EMBL" id="GJQ10248.1"/>
    </source>
</evidence>
<sequence length="622" mass="69521">MSTNGSLKESLNERHFYPIDYLLQKRRVPVPPYYEKELDECKLLQKTVASVTETSTGKGERQKRTTHEESNDECTDSKHRVPAEGSKVIGNSKCSGTKASDGKTQDQRTERKPKQDVASNASRPHNERSKPRGSSGRAETFYSSAPQPLAVPPGFEKLGLQAEEKLERLSEKSHLSERTKEGVFQSTFLEKGGRFAKGPDEFLSFQRPQSFLLKEWNQTEVPESLSLLVDLSRTYFIQENVRKVVESVLAVVERNFACSCSKKERSNIASETEVPERETATNDIHGEITTEALMSNSSEVTVEDEDIEKIVLAPGLLMSMPYDHSMNNSGSVKQSRVTKWTEELDEPASQEQTVHANSQQSEVTTPVELEKNIDSFLASVRKRTLSKKNSVHHATGHVHHFDDETPAHAYSGSSDLLLIHSSPLTEETVKRQNERSDKSMSFVSHKQLSHLSPNRDKDLSKTWKPAVTAPIALIDPAICDAKIKTPANAPTGAESPGSTLDAKYHSPVWSRPIGTNNVLHQSMDSRHLLMNLLGGRYGQSNGNRHVQEDSKLEQNMEIYPPSFAHIPSQTSHRKKAVYAEDLEQALIARTLNTSKQDADASRTDPSMPLLKDSIRHLEKSFM</sequence>
<evidence type="ECO:0000256" key="1">
    <source>
        <dbReference type="SAM" id="MobiDB-lite"/>
    </source>
</evidence>
<dbReference type="AlphaFoldDB" id="A0A9C7PT39"/>
<evidence type="ECO:0000313" key="3">
    <source>
        <dbReference type="Proteomes" id="UP001061958"/>
    </source>
</evidence>
<protein>
    <submittedName>
        <fullName evidence="2">Uncharacterized protein</fullName>
    </submittedName>
</protein>
<feature type="compositionally biased region" description="Polar residues" evidence="1">
    <location>
        <begin position="439"/>
        <end position="452"/>
    </location>
</feature>
<accession>A0A9C7PT39</accession>
<feature type="compositionally biased region" description="Basic and acidic residues" evidence="1">
    <location>
        <begin position="100"/>
        <end position="115"/>
    </location>
</feature>
<dbReference type="EMBL" id="BQMJ01000014">
    <property type="protein sequence ID" value="GJQ10248.1"/>
    <property type="molecule type" value="Genomic_DNA"/>
</dbReference>
<proteinExistence type="predicted"/>
<dbReference type="OrthoDB" id="10377135at2759"/>
<gene>
    <name evidence="2" type="ORF">GpartN1_g2039.t1</name>
</gene>
<feature type="region of interest" description="Disordered" evidence="1">
    <location>
        <begin position="49"/>
        <end position="150"/>
    </location>
</feature>
<dbReference type="Proteomes" id="UP001061958">
    <property type="component" value="Unassembled WGS sequence"/>
</dbReference>
<comment type="caution">
    <text evidence="2">The sequence shown here is derived from an EMBL/GenBank/DDBJ whole genome shotgun (WGS) entry which is preliminary data.</text>
</comment>
<feature type="region of interest" description="Disordered" evidence="1">
    <location>
        <begin position="426"/>
        <end position="460"/>
    </location>
</feature>